<proteinExistence type="predicted"/>
<dbReference type="EMBL" id="JAUPEV010000016">
    <property type="protein sequence ID" value="MDO7253874.1"/>
    <property type="molecule type" value="Genomic_DNA"/>
</dbReference>
<evidence type="ECO:0000313" key="1">
    <source>
        <dbReference type="EMBL" id="MDO7253874.1"/>
    </source>
</evidence>
<dbReference type="SUPFAM" id="SSF53335">
    <property type="entry name" value="S-adenosyl-L-methionine-dependent methyltransferases"/>
    <property type="match status" value="1"/>
</dbReference>
<dbReference type="RefSeq" id="WP_305517712.1">
    <property type="nucleotide sequence ID" value="NZ_JAUPEV010000016.1"/>
</dbReference>
<accession>A0AA90Q0F8</accession>
<evidence type="ECO:0000313" key="4">
    <source>
        <dbReference type="Proteomes" id="UP001240777"/>
    </source>
</evidence>
<evidence type="ECO:0000313" key="3">
    <source>
        <dbReference type="Proteomes" id="UP001177258"/>
    </source>
</evidence>
<comment type="caution">
    <text evidence="2">The sequence shown here is derived from an EMBL/GenBank/DDBJ whole genome shotgun (WGS) entry which is preliminary data.</text>
</comment>
<dbReference type="Gene3D" id="3.40.50.150">
    <property type="entry name" value="Vaccinia Virus protein VP39"/>
    <property type="match status" value="1"/>
</dbReference>
<evidence type="ECO:0008006" key="5">
    <source>
        <dbReference type="Google" id="ProtNLM"/>
    </source>
</evidence>
<dbReference type="EMBL" id="JAUYZK010000018">
    <property type="protein sequence ID" value="MDP2539808.1"/>
    <property type="molecule type" value="Genomic_DNA"/>
</dbReference>
<organism evidence="2 3">
    <name type="scientific">Helicobacter cappadocius</name>
    <dbReference type="NCBI Taxonomy" id="3063998"/>
    <lineage>
        <taxon>Bacteria</taxon>
        <taxon>Pseudomonadati</taxon>
        <taxon>Campylobacterota</taxon>
        <taxon>Epsilonproteobacteria</taxon>
        <taxon>Campylobacterales</taxon>
        <taxon>Helicobacteraceae</taxon>
        <taxon>Helicobacter</taxon>
    </lineage>
</organism>
<gene>
    <name evidence="1" type="ORF">Q5I04_08155</name>
    <name evidence="2" type="ORF">Q5I06_08485</name>
</gene>
<evidence type="ECO:0000313" key="2">
    <source>
        <dbReference type="EMBL" id="MDP2539808.1"/>
    </source>
</evidence>
<keyword evidence="4" id="KW-1185">Reference proteome</keyword>
<sequence length="153" mass="17548">MSKSEILHYDHNNPNATIIGDLTLYHLLPQNYLDCFICTVTLNFIYEYKKAIEGIYSMLKPDGVALVTVAGLVQISRYDYIRWGDYHRFTDMGIKKDFENTFGEGNIEVFSYGNVLSAIAELQGIAAEELTHEELFYNDNDYQIIISIKATKK</sequence>
<dbReference type="Proteomes" id="UP001240777">
    <property type="component" value="Unassembled WGS sequence"/>
</dbReference>
<name>A0AA90Q0F8_9HELI</name>
<reference evidence="1 3" key="3">
    <citation type="journal article" date="2024" name="Syst. Appl. Microbiol.">
        <title>Helicobacter cappadocius sp. nov., from lizards: The first psychrotrophic Helicobacter species.</title>
        <authorList>
            <person name="Aydin F."/>
            <person name="Tarhane S."/>
            <person name="Karakaya E."/>
            <person name="Abay S."/>
            <person name="Kayman T."/>
            <person name="Guran O."/>
            <person name="Bozkurt E."/>
            <person name="Uzum N."/>
            <person name="Avci A."/>
            <person name="Olgun K."/>
            <person name="Jablonski D."/>
            <person name="Guran C."/>
            <person name="Burcin Saticioglu I."/>
        </authorList>
    </citation>
    <scope>NUCLEOTIDE SEQUENCE [LARGE SCALE GENOMIC DNA]</scope>
    <source>
        <strain evidence="1">Faydin-H75</strain>
        <strain evidence="3">faydin-H76</strain>
    </source>
</reference>
<dbReference type="InterPro" id="IPR029063">
    <property type="entry name" value="SAM-dependent_MTases_sf"/>
</dbReference>
<dbReference type="Proteomes" id="UP001177258">
    <property type="component" value="Unassembled WGS sequence"/>
</dbReference>
<dbReference type="AlphaFoldDB" id="A0AA90Q0F8"/>
<protein>
    <recommendedName>
        <fullName evidence="5">Methyltransferase type 11 domain-containing protein</fullName>
    </recommendedName>
</protein>
<reference evidence="1" key="2">
    <citation type="submission" date="2023-07" db="EMBL/GenBank/DDBJ databases">
        <authorList>
            <person name="Aydin F."/>
            <person name="Tarhane S."/>
            <person name="Saticioglu I.B."/>
            <person name="Karakaya E."/>
            <person name="Abay S."/>
            <person name="Guran O."/>
            <person name="Bozkurt E."/>
            <person name="Uzum N."/>
            <person name="Olgun K."/>
            <person name="Jablonski D."/>
        </authorList>
    </citation>
    <scope>NUCLEOTIDE SEQUENCE</scope>
    <source>
        <strain evidence="1">Faydin-H75</strain>
    </source>
</reference>
<reference evidence="2 4" key="1">
    <citation type="submission" date="2023-07" db="EMBL/GenBank/DDBJ databases">
        <title>Unpublished Manusciprt.</title>
        <authorList>
            <person name="Aydin F."/>
            <person name="Tarhane S."/>
            <person name="Saticioglu I.B."/>
            <person name="Karakaya E."/>
            <person name="Abay S."/>
            <person name="Guran O."/>
            <person name="Bozkurt E."/>
            <person name="Uzum N."/>
            <person name="Olgun K."/>
            <person name="Jablonski D."/>
        </authorList>
    </citation>
    <scope>NUCLEOTIDE SEQUENCE</scope>
    <source>
        <strain evidence="4">faydin-H75</strain>
        <strain evidence="2">Faydin-H76</strain>
    </source>
</reference>